<dbReference type="Pfam" id="PF04681">
    <property type="entry name" value="Bys1"/>
    <property type="match status" value="1"/>
</dbReference>
<dbReference type="PANTHER" id="PTHR36195">
    <property type="entry name" value="DOMAIN PROTEIN, PUTATIVE (AFU_ORTHOLOGUE AFUA_5G01990)-RELATED-RELATED"/>
    <property type="match status" value="1"/>
</dbReference>
<dbReference type="AlphaFoldDB" id="A0A9W9FS93"/>
<comment type="caution">
    <text evidence="2">The sequence shown here is derived from an EMBL/GenBank/DDBJ whole genome shotgun (WGS) entry which is preliminary data.</text>
</comment>
<gene>
    <name evidence="2" type="ORF">NUU61_002749</name>
</gene>
<dbReference type="InterPro" id="IPR006771">
    <property type="entry name" value="CetA-like"/>
</dbReference>
<dbReference type="Proteomes" id="UP001141434">
    <property type="component" value="Unassembled WGS sequence"/>
</dbReference>
<feature type="chain" id="PRO_5040807535" evidence="1">
    <location>
        <begin position="27"/>
        <end position="194"/>
    </location>
</feature>
<accession>A0A9W9FS93</accession>
<feature type="signal peptide" evidence="1">
    <location>
        <begin position="1"/>
        <end position="26"/>
    </location>
</feature>
<keyword evidence="1" id="KW-0732">Signal</keyword>
<reference evidence="2" key="2">
    <citation type="journal article" date="2023" name="IMA Fungus">
        <title>Comparative genomic study of the Penicillium genus elucidates a diverse pangenome and 15 lateral gene transfer events.</title>
        <authorList>
            <person name="Petersen C."/>
            <person name="Sorensen T."/>
            <person name="Nielsen M.R."/>
            <person name="Sondergaard T.E."/>
            <person name="Sorensen J.L."/>
            <person name="Fitzpatrick D.A."/>
            <person name="Frisvad J.C."/>
            <person name="Nielsen K.L."/>
        </authorList>
    </citation>
    <scope>NUCLEOTIDE SEQUENCE</scope>
    <source>
        <strain evidence="2">IBT 34128</strain>
    </source>
</reference>
<organism evidence="2 3">
    <name type="scientific">Penicillium alfredii</name>
    <dbReference type="NCBI Taxonomy" id="1506179"/>
    <lineage>
        <taxon>Eukaryota</taxon>
        <taxon>Fungi</taxon>
        <taxon>Dikarya</taxon>
        <taxon>Ascomycota</taxon>
        <taxon>Pezizomycotina</taxon>
        <taxon>Eurotiomycetes</taxon>
        <taxon>Eurotiomycetidae</taxon>
        <taxon>Eurotiales</taxon>
        <taxon>Aspergillaceae</taxon>
        <taxon>Penicillium</taxon>
    </lineage>
</organism>
<proteinExistence type="predicted"/>
<name>A0A9W9FS93_9EURO</name>
<dbReference type="OrthoDB" id="3682664at2759"/>
<evidence type="ECO:0000256" key="1">
    <source>
        <dbReference type="SAM" id="SignalP"/>
    </source>
</evidence>
<dbReference type="PANTHER" id="PTHR36195:SF5">
    <property type="entry name" value="BYS1 FAMILY PROTEIN (AFU_ORTHOLOGUE AFUA_2G04533)"/>
    <property type="match status" value="1"/>
</dbReference>
<keyword evidence="3" id="KW-1185">Reference proteome</keyword>
<sequence length="194" mass="21230">MLIDNFLSVSLLSFATLALSRPPTRARDHVDNVSFGAFPTVSSAMLPSSTSKPASASASLLAPRRGRAVIVNQCSHPVYLWSVGTTVRPEAIVQPYGRYYETFRQDTGTGGIAIKISTVRHGLYSSAPMTVFAYNLSNEQVWYDLSDIFGDPFRGHPVRLQPAEPQIYWRDGVPPAGSQVRVRDASVDLVLTLC</sequence>
<dbReference type="RefSeq" id="XP_056514398.1">
    <property type="nucleotide sequence ID" value="XM_056653331.1"/>
</dbReference>
<evidence type="ECO:0000313" key="3">
    <source>
        <dbReference type="Proteomes" id="UP001141434"/>
    </source>
</evidence>
<protein>
    <submittedName>
        <fullName evidence="2">Antigenic thaumatin-like protein</fullName>
    </submittedName>
</protein>
<evidence type="ECO:0000313" key="2">
    <source>
        <dbReference type="EMBL" id="KAJ5105402.1"/>
    </source>
</evidence>
<reference evidence="2" key="1">
    <citation type="submission" date="2022-11" db="EMBL/GenBank/DDBJ databases">
        <authorList>
            <person name="Petersen C."/>
        </authorList>
    </citation>
    <scope>NUCLEOTIDE SEQUENCE</scope>
    <source>
        <strain evidence="2">IBT 34128</strain>
    </source>
</reference>
<dbReference type="EMBL" id="JAPMSZ010000004">
    <property type="protein sequence ID" value="KAJ5105402.1"/>
    <property type="molecule type" value="Genomic_DNA"/>
</dbReference>
<dbReference type="GeneID" id="81392499"/>